<accession>A0AAV5JYK3</accession>
<dbReference type="EC" id="2.7.1.140" evidence="8"/>
<organism evidence="9 10">
    <name type="scientific">Rubroshorea leprosula</name>
    <dbReference type="NCBI Taxonomy" id="152421"/>
    <lineage>
        <taxon>Eukaryota</taxon>
        <taxon>Viridiplantae</taxon>
        <taxon>Streptophyta</taxon>
        <taxon>Embryophyta</taxon>
        <taxon>Tracheophyta</taxon>
        <taxon>Spermatophyta</taxon>
        <taxon>Magnoliopsida</taxon>
        <taxon>eudicotyledons</taxon>
        <taxon>Gunneridae</taxon>
        <taxon>Pentapetalae</taxon>
        <taxon>rosids</taxon>
        <taxon>malvids</taxon>
        <taxon>Malvales</taxon>
        <taxon>Dipterocarpaceae</taxon>
        <taxon>Rubroshorea</taxon>
    </lineage>
</organism>
<dbReference type="EC" id="2.7.1.151" evidence="8"/>
<comment type="similarity">
    <text evidence="1 8">Belongs to the inositol phosphokinase (IPK) family.</text>
</comment>
<proteinExistence type="inferred from homology"/>
<evidence type="ECO:0000256" key="8">
    <source>
        <dbReference type="RuleBase" id="RU363090"/>
    </source>
</evidence>
<dbReference type="Pfam" id="PF03770">
    <property type="entry name" value="IPK"/>
    <property type="match status" value="1"/>
</dbReference>
<evidence type="ECO:0000256" key="5">
    <source>
        <dbReference type="ARBA" id="ARBA00022840"/>
    </source>
</evidence>
<sequence length="308" mass="34079">MFKFPDHQVAGHQACRGQLGPLTDDSGRFYKPLQDGERGSKEVAFYTMFSSNTSIPGHIHKFFPVFYGTQLVEASDGSGLCPHLVLQDVVSGCCNPSIMDIKIGSRTWHPEASNEYIEKCLKKDRKSTSVSLGFRMSGLQIFECKESGFWKPGKKQVKDFTPEDVRLVLRKFVSSNSSVDSRNPDCSFAHSVYGGSAGILAQLLDLKEWFENQTMYHFYSCSVLMFCEKEPLLEGRASVAGIKLIDFAHIVEGKGVIDHNFLGGLCSLIKFVSEILDSSDESATKACDQSLQSGIQEDIISADNGQNQ</sequence>
<reference evidence="9 10" key="1">
    <citation type="journal article" date="2021" name="Commun. Biol.">
        <title>The genome of Shorea leprosula (Dipterocarpaceae) highlights the ecological relevance of drought in aseasonal tropical rainforests.</title>
        <authorList>
            <person name="Ng K.K.S."/>
            <person name="Kobayashi M.J."/>
            <person name="Fawcett J.A."/>
            <person name="Hatakeyama M."/>
            <person name="Paape T."/>
            <person name="Ng C.H."/>
            <person name="Ang C.C."/>
            <person name="Tnah L.H."/>
            <person name="Lee C.T."/>
            <person name="Nishiyama T."/>
            <person name="Sese J."/>
            <person name="O'Brien M.J."/>
            <person name="Copetti D."/>
            <person name="Mohd Noor M.I."/>
            <person name="Ong R.C."/>
            <person name="Putra M."/>
            <person name="Sireger I.Z."/>
            <person name="Indrioko S."/>
            <person name="Kosugi Y."/>
            <person name="Izuno A."/>
            <person name="Isagi Y."/>
            <person name="Lee S.L."/>
            <person name="Shimizu K.K."/>
        </authorList>
    </citation>
    <scope>NUCLEOTIDE SEQUENCE [LARGE SCALE GENOMIC DNA]</scope>
    <source>
        <strain evidence="9">214</strain>
    </source>
</reference>
<evidence type="ECO:0000256" key="6">
    <source>
        <dbReference type="ARBA" id="ARBA00036164"/>
    </source>
</evidence>
<gene>
    <name evidence="9" type="ORF">SLEP1_g27971</name>
</gene>
<protein>
    <recommendedName>
        <fullName evidence="8">Inositol polyphosphate multikinase</fullName>
        <ecNumber evidence="8">2.7.1.140</ecNumber>
        <ecNumber evidence="8">2.7.1.151</ecNumber>
    </recommendedName>
</protein>
<keyword evidence="5 8" id="KW-0067">ATP-binding</keyword>
<evidence type="ECO:0000313" key="9">
    <source>
        <dbReference type="EMBL" id="GKV17461.1"/>
    </source>
</evidence>
<evidence type="ECO:0000256" key="4">
    <source>
        <dbReference type="ARBA" id="ARBA00022777"/>
    </source>
</evidence>
<dbReference type="InterPro" id="IPR038286">
    <property type="entry name" value="IPK_sf"/>
</dbReference>
<keyword evidence="10" id="KW-1185">Reference proteome</keyword>
<dbReference type="GO" id="GO:0008440">
    <property type="term" value="F:inositol-1,4,5-trisphosphate 3-kinase activity"/>
    <property type="evidence" value="ECO:0007669"/>
    <property type="project" value="TreeGrafter"/>
</dbReference>
<dbReference type="AlphaFoldDB" id="A0AAV5JYK3"/>
<comment type="catalytic activity">
    <reaction evidence="7 8">
        <text>1D-myo-inositol 1,3,4,6-tetrakisphosphate + ATP = 1D-myo-inositol 1,3,4,5,6-pentakisphosphate + ADP + H(+)</text>
        <dbReference type="Rhea" id="RHEA:12717"/>
        <dbReference type="ChEBI" id="CHEBI:15378"/>
        <dbReference type="ChEBI" id="CHEBI:30616"/>
        <dbReference type="ChEBI" id="CHEBI:57660"/>
        <dbReference type="ChEBI" id="CHEBI:57733"/>
        <dbReference type="ChEBI" id="CHEBI:456216"/>
        <dbReference type="EC" id="2.7.1.140"/>
    </reaction>
</comment>
<comment type="function">
    <text evidence="8">Inositol phosphate kinase with a broad substrate specificity.</text>
</comment>
<dbReference type="Gene3D" id="3.30.470.160">
    <property type="entry name" value="Inositol polyphosphate kinase"/>
    <property type="match status" value="1"/>
</dbReference>
<keyword evidence="3 8" id="KW-0547">Nucleotide-binding</keyword>
<dbReference type="GO" id="GO:0005524">
    <property type="term" value="F:ATP binding"/>
    <property type="evidence" value="ECO:0007669"/>
    <property type="project" value="UniProtKB-KW"/>
</dbReference>
<dbReference type="SUPFAM" id="SSF56104">
    <property type="entry name" value="SAICAR synthase-like"/>
    <property type="match status" value="1"/>
</dbReference>
<comment type="catalytic activity">
    <reaction evidence="6 8">
        <text>1D-myo-inositol 1,4,5-trisphosphate + 2 ATP = 1D-myo-inositol 1,3,4,5,6-pentakisphosphate + 2 ADP + 2 H(+)</text>
        <dbReference type="Rhea" id="RHEA:32359"/>
        <dbReference type="ChEBI" id="CHEBI:15378"/>
        <dbReference type="ChEBI" id="CHEBI:30616"/>
        <dbReference type="ChEBI" id="CHEBI:57733"/>
        <dbReference type="ChEBI" id="CHEBI:203600"/>
        <dbReference type="ChEBI" id="CHEBI:456216"/>
        <dbReference type="EC" id="2.7.1.151"/>
    </reaction>
</comment>
<keyword evidence="2 8" id="KW-0808">Transferase</keyword>
<dbReference type="GO" id="GO:0051765">
    <property type="term" value="F:inositol tetrakisphosphate kinase activity"/>
    <property type="evidence" value="ECO:0007669"/>
    <property type="project" value="TreeGrafter"/>
</dbReference>
<evidence type="ECO:0000256" key="2">
    <source>
        <dbReference type="ARBA" id="ARBA00022679"/>
    </source>
</evidence>
<dbReference type="GO" id="GO:0005737">
    <property type="term" value="C:cytoplasm"/>
    <property type="evidence" value="ECO:0007669"/>
    <property type="project" value="TreeGrafter"/>
</dbReference>
<dbReference type="InterPro" id="IPR005522">
    <property type="entry name" value="IPK"/>
</dbReference>
<dbReference type="EMBL" id="BPVZ01000048">
    <property type="protein sequence ID" value="GKV17461.1"/>
    <property type="molecule type" value="Genomic_DNA"/>
</dbReference>
<dbReference type="PANTHER" id="PTHR12400:SF51">
    <property type="entry name" value="INOSITOL POLYPHOSPHATE MULTIKINASE"/>
    <property type="match status" value="1"/>
</dbReference>
<dbReference type="GO" id="GO:0032958">
    <property type="term" value="P:inositol phosphate biosynthetic process"/>
    <property type="evidence" value="ECO:0007669"/>
    <property type="project" value="InterPro"/>
</dbReference>
<keyword evidence="4 8" id="KW-0418">Kinase</keyword>
<dbReference type="PANTHER" id="PTHR12400">
    <property type="entry name" value="INOSITOL POLYPHOSPHATE KINASE"/>
    <property type="match status" value="1"/>
</dbReference>
<evidence type="ECO:0000256" key="1">
    <source>
        <dbReference type="ARBA" id="ARBA00007374"/>
    </source>
</evidence>
<dbReference type="Proteomes" id="UP001054252">
    <property type="component" value="Unassembled WGS sequence"/>
</dbReference>
<evidence type="ECO:0000256" key="7">
    <source>
        <dbReference type="ARBA" id="ARBA00036525"/>
    </source>
</evidence>
<name>A0AAV5JYK3_9ROSI</name>
<evidence type="ECO:0000256" key="3">
    <source>
        <dbReference type="ARBA" id="ARBA00022741"/>
    </source>
</evidence>
<evidence type="ECO:0000313" key="10">
    <source>
        <dbReference type="Proteomes" id="UP001054252"/>
    </source>
</evidence>
<dbReference type="GO" id="GO:0005634">
    <property type="term" value="C:nucleus"/>
    <property type="evidence" value="ECO:0007669"/>
    <property type="project" value="TreeGrafter"/>
</dbReference>
<comment type="caution">
    <text evidence="9">The sequence shown here is derived from an EMBL/GenBank/DDBJ whole genome shotgun (WGS) entry which is preliminary data.</text>
</comment>